<dbReference type="STRING" id="28234.SAMN04488588_0987"/>
<proteinExistence type="predicted"/>
<name>A0A1G6L360_9BACT</name>
<accession>A0A1G6L360</accession>
<dbReference type="Proteomes" id="UP000199322">
    <property type="component" value="Unassembled WGS sequence"/>
</dbReference>
<dbReference type="RefSeq" id="WP_091403275.1">
    <property type="nucleotide sequence ID" value="NZ_FMYV01000003.1"/>
</dbReference>
<dbReference type="InterPro" id="IPR045864">
    <property type="entry name" value="aa-tRNA-synth_II/BPL/LPL"/>
</dbReference>
<protein>
    <submittedName>
        <fullName evidence="1">Uncharacterized protein</fullName>
    </submittedName>
</protein>
<evidence type="ECO:0000313" key="2">
    <source>
        <dbReference type="Proteomes" id="UP000199322"/>
    </source>
</evidence>
<keyword evidence="2" id="KW-1185">Reference proteome</keyword>
<reference evidence="1 2" key="1">
    <citation type="submission" date="2016-10" db="EMBL/GenBank/DDBJ databases">
        <authorList>
            <person name="de Groot N.N."/>
        </authorList>
    </citation>
    <scope>NUCLEOTIDE SEQUENCE [LARGE SCALE GENOMIC DNA]</scope>
    <source>
        <strain evidence="1 2">WG14</strain>
    </source>
</reference>
<evidence type="ECO:0000313" key="1">
    <source>
        <dbReference type="EMBL" id="SDC37573.1"/>
    </source>
</evidence>
<sequence length="167" mass="20395">MTPRDIVEFHNFYNNLYKSAETFHKFLEKNNYYSKLIYSTRNGFYMNKEYFEEKYHIPEIEMMDKSSIVFDVIGITYYYWSIKKESIKLESLSLLNELNQGNRIEIYGADNYMTDYYDDTDEKTLDNIKRSSEDVFQISIIERFKYNIKNEELFEIYLKNYGVIFRI</sequence>
<gene>
    <name evidence="1" type="ORF">SAMN04488588_0987</name>
</gene>
<organism evidence="1 2">
    <name type="scientific">Geotoga petraea</name>
    <dbReference type="NCBI Taxonomy" id="28234"/>
    <lineage>
        <taxon>Bacteria</taxon>
        <taxon>Thermotogati</taxon>
        <taxon>Thermotogota</taxon>
        <taxon>Thermotogae</taxon>
        <taxon>Petrotogales</taxon>
        <taxon>Petrotogaceae</taxon>
        <taxon>Geotoga</taxon>
    </lineage>
</organism>
<dbReference type="EMBL" id="FMYV01000003">
    <property type="protein sequence ID" value="SDC37573.1"/>
    <property type="molecule type" value="Genomic_DNA"/>
</dbReference>
<dbReference type="Gene3D" id="3.30.930.10">
    <property type="entry name" value="Bira Bifunctional Protein, Domain 2"/>
    <property type="match status" value="1"/>
</dbReference>
<dbReference type="AlphaFoldDB" id="A0A1G6L360"/>
<dbReference type="SUPFAM" id="SSF142913">
    <property type="entry name" value="YktB/PF0168-like"/>
    <property type="match status" value="1"/>
</dbReference>